<keyword evidence="3" id="KW-0378">Hydrolase</keyword>
<accession>I7MCT9</accession>
<dbReference type="GO" id="GO:0006508">
    <property type="term" value="P:proteolysis"/>
    <property type="evidence" value="ECO:0007669"/>
    <property type="project" value="UniProtKB-KW"/>
</dbReference>
<dbReference type="InterPro" id="IPR015943">
    <property type="entry name" value="WD40/YVTN_repeat-like_dom_sf"/>
</dbReference>
<dbReference type="PANTHER" id="PTHR47197">
    <property type="entry name" value="PROTEIN NIRF"/>
    <property type="match status" value="1"/>
</dbReference>
<evidence type="ECO:0000256" key="1">
    <source>
        <dbReference type="SAM" id="SignalP"/>
    </source>
</evidence>
<sequence length="1693" mass="195390">MFKLIVLLVKIYIIKLYIQQVLCQAPQNWLYSQQYSFIVQAQGQSNLFSKILVSKQTGLVFVSAGYKGVQVIDPNQNYRITASLSTNDHIEGFAITQDANYVFATNNKVLNIYEFSNRKIFNSIGQDSTPVYIVDIIINQNEDTLYLFQINGIVRILDISQKTNPSFAGQILWFPQQIYGGILSTDERFLIISQDNQGVGVFYLTKVNKQVTGTFLGSYSGASQGNSHQVILTPDQNYLISLDQRNGLSFADFSLVQTKIPQNQPYQFNYYLNQWWPSQNILPSPYSFCLSQDGNFLFLGVRSIGIYTIDITDKKKPKIYMWAYFPFHGNSIALSPTSNYLYFSNSLSFMVFRKMQPTLGLKYVSLYNGNHSIGFDQSLTRYYWRCDYDPYRQVYIGAFDTDGLWLIDVSNPNSFNVLQSSYKPPNQDANIDVFLALNNYQVLITSMNDGVNFMAVLDISNYQNIQVIQQIPLGEPFYGYIKDIDYSLDYKMVVCSLDRVIVFVDTQNVRSFQVIAKWYFQPQMKGFTTGVMLSSDAKYFIGACRGYGYFVLDIQDLKNINLINYLESTGAEQVYKSLIFSYQFYLVDGLDGLYIMDQTKLPQLVSFSKLIVPGWTNDITFLNQEQTVIISTMQQGMIYLLDISDNKNPFIVSSYQYGDQNGMFTCSKQDFTTLFINNNLEVRRLPLTVSVMLHVDYIQVLGYTQSGDMQYNIIESPEIYQFQVGQTIKLNICTLYQSIDIVFSSIKFYQKQREYPLPSWIVFDPVEISLMITITNQAVDPQNLSQPLLNTLLVTTITPLYKQDFIFSQDKCSTNLEQASVIYLQFQEDGIIDDNNYVSTNIQYNSLQTIQIKDTTLFPDINQKVYMDCLSQQLKYKLLNAIQNTPIYLNIKSSLNLNTSGTTSNYISTTALSVSIQIQITKFYGQIIFRNEESINIQISADQDILNITGKVQNINEYLNKKIIIYPISPQNFNDIIAIITVMDSINYPIVNSQASNKIPFLAEKQNIQINPEKTLQTQFSDNILIQTAFEFTIDSKTFIAPDLNTTITYKVLQQKGNQYIPLENSLWLQYNSDTFKFYGTPPASAFKTSLTIQVTGSDGYTKVSQNFTIHVNQLPLMFVIQWIITILGPLTGIFGLYKFRGDLYNILFNKRNKYSKITCKPNQYFILKIPLILHENSASIQIMKELEAQLKRQETTKQQIIKIFQKKKPINQPASKKRQSWNKLLKITKFKTTILEGIGKIQEMMQANMTAIAQSYKKRLELLQKSERTSQIEKLYLKENGSIDYKLYLDHLLEFDIQFKMNNVEKSTKLLKEELSTNYSVLFQCLKSQLAIKLMCFDIKSQSVYSFLRHYSQVMNPNLTKNDWYKFLVNIKSTDDLDPFGHQIVFPEFSFYFTRLYDILTLLDFKINDVDFLYSDDLESQQKEKIYDQIYEKYDVNLYLIEQQIFADASGIVKTIPSSFFPSSGESIHIDPYQINALVALRYSPGPCICIEKTLGLDYKPYGPQGNIQLPNWLELDTQPGLIILKGIPDFSNSEGILIRITTLEGYIIKHFILNVEEDVVEYKKLKQQLYKKKYIHNSKNQKFNQLDSYNNQQKLLAYSIYREKPSQDSIFFNPKQNLPFQQITHRSLTKQNSKSITLITDVDIQEEDHQISGIKSSEQKVIVDQKMQNLDNQITQPTLLTENQSKKNIQE</sequence>
<dbReference type="Pfam" id="PF05345">
    <property type="entry name" value="He_PIG"/>
    <property type="match status" value="1"/>
</dbReference>
<dbReference type="InterPro" id="IPR015919">
    <property type="entry name" value="Cadherin-like_sf"/>
</dbReference>
<keyword evidence="3" id="KW-0645">Protease</keyword>
<dbReference type="EMBL" id="GG662510">
    <property type="protein sequence ID" value="EAR84918.2"/>
    <property type="molecule type" value="Genomic_DNA"/>
</dbReference>
<proteinExistence type="predicted"/>
<dbReference type="RefSeq" id="XP_001032581.2">
    <property type="nucleotide sequence ID" value="XM_001032581.2"/>
</dbReference>
<dbReference type="SMART" id="SM00736">
    <property type="entry name" value="CADG"/>
    <property type="match status" value="1"/>
</dbReference>
<dbReference type="SUPFAM" id="SSF101908">
    <property type="entry name" value="Putative isomerase YbhE"/>
    <property type="match status" value="1"/>
</dbReference>
<dbReference type="InterPro" id="IPR006644">
    <property type="entry name" value="Cadg"/>
</dbReference>
<dbReference type="InParanoid" id="I7MCT9"/>
<keyword evidence="1" id="KW-0732">Signal</keyword>
<dbReference type="Gene3D" id="2.130.10.10">
    <property type="entry name" value="YVTN repeat-like/Quinoprotein amine dehydrogenase"/>
    <property type="match status" value="1"/>
</dbReference>
<evidence type="ECO:0000259" key="2">
    <source>
        <dbReference type="SMART" id="SM00736"/>
    </source>
</evidence>
<feature type="signal peptide" evidence="1">
    <location>
        <begin position="1"/>
        <end position="23"/>
    </location>
</feature>
<dbReference type="SUPFAM" id="SSF51004">
    <property type="entry name" value="C-terminal (heme d1) domain of cytochrome cd1-nitrite reductase"/>
    <property type="match status" value="1"/>
</dbReference>
<feature type="domain" description="Dystroglycan-type cadherin-like" evidence="2">
    <location>
        <begin position="1015"/>
        <end position="1119"/>
    </location>
</feature>
<dbReference type="SUPFAM" id="SSF69322">
    <property type="entry name" value="Tricorn protease domain 2"/>
    <property type="match status" value="1"/>
</dbReference>
<gene>
    <name evidence="3" type="ORF">TTHERM_00584740</name>
</gene>
<name>I7MCT9_TETTS</name>
<dbReference type="GO" id="GO:0008233">
    <property type="term" value="F:peptidase activity"/>
    <property type="evidence" value="ECO:0007669"/>
    <property type="project" value="UniProtKB-KW"/>
</dbReference>
<dbReference type="Gene3D" id="2.60.40.10">
    <property type="entry name" value="Immunoglobulins"/>
    <property type="match status" value="1"/>
</dbReference>
<protein>
    <submittedName>
        <fullName evidence="3">Calpain family cysteine protease</fullName>
    </submittedName>
</protein>
<evidence type="ECO:0000313" key="4">
    <source>
        <dbReference type="Proteomes" id="UP000009168"/>
    </source>
</evidence>
<dbReference type="GO" id="GO:0016020">
    <property type="term" value="C:membrane"/>
    <property type="evidence" value="ECO:0007669"/>
    <property type="project" value="InterPro"/>
</dbReference>
<dbReference type="Proteomes" id="UP000009168">
    <property type="component" value="Unassembled WGS sequence"/>
</dbReference>
<dbReference type="SUPFAM" id="SSF49313">
    <property type="entry name" value="Cadherin-like"/>
    <property type="match status" value="1"/>
</dbReference>
<dbReference type="GO" id="GO:0005509">
    <property type="term" value="F:calcium ion binding"/>
    <property type="evidence" value="ECO:0007669"/>
    <property type="project" value="InterPro"/>
</dbReference>
<dbReference type="InterPro" id="IPR051200">
    <property type="entry name" value="Host-pathogen_enzymatic-act"/>
</dbReference>
<keyword evidence="4" id="KW-1185">Reference proteome</keyword>
<reference evidence="4" key="1">
    <citation type="journal article" date="2006" name="PLoS Biol.">
        <title>Macronuclear genome sequence of the ciliate Tetrahymena thermophila, a model eukaryote.</title>
        <authorList>
            <person name="Eisen J.A."/>
            <person name="Coyne R.S."/>
            <person name="Wu M."/>
            <person name="Wu D."/>
            <person name="Thiagarajan M."/>
            <person name="Wortman J.R."/>
            <person name="Badger J.H."/>
            <person name="Ren Q."/>
            <person name="Amedeo P."/>
            <person name="Jones K.M."/>
            <person name="Tallon L.J."/>
            <person name="Delcher A.L."/>
            <person name="Salzberg S.L."/>
            <person name="Silva J.C."/>
            <person name="Haas B.J."/>
            <person name="Majoros W.H."/>
            <person name="Farzad M."/>
            <person name="Carlton J.M."/>
            <person name="Smith R.K. Jr."/>
            <person name="Garg J."/>
            <person name="Pearlman R.E."/>
            <person name="Karrer K.M."/>
            <person name="Sun L."/>
            <person name="Manning G."/>
            <person name="Elde N.C."/>
            <person name="Turkewitz A.P."/>
            <person name="Asai D.J."/>
            <person name="Wilkes D.E."/>
            <person name="Wang Y."/>
            <person name="Cai H."/>
            <person name="Collins K."/>
            <person name="Stewart B.A."/>
            <person name="Lee S.R."/>
            <person name="Wilamowska K."/>
            <person name="Weinberg Z."/>
            <person name="Ruzzo W.L."/>
            <person name="Wloga D."/>
            <person name="Gaertig J."/>
            <person name="Frankel J."/>
            <person name="Tsao C.-C."/>
            <person name="Gorovsky M.A."/>
            <person name="Keeling P.J."/>
            <person name="Waller R.F."/>
            <person name="Patron N.J."/>
            <person name="Cherry J.M."/>
            <person name="Stover N.A."/>
            <person name="Krieger C.J."/>
            <person name="del Toro C."/>
            <person name="Ryder H.F."/>
            <person name="Williamson S.C."/>
            <person name="Barbeau R.A."/>
            <person name="Hamilton E.P."/>
            <person name="Orias E."/>
        </authorList>
    </citation>
    <scope>NUCLEOTIDE SEQUENCE [LARGE SCALE GENOMIC DNA]</scope>
    <source>
        <strain evidence="4">SB210</strain>
    </source>
</reference>
<dbReference type="KEGG" id="tet:TTHERM_00584740"/>
<feature type="chain" id="PRO_5003712357" evidence="1">
    <location>
        <begin position="24"/>
        <end position="1693"/>
    </location>
</feature>
<dbReference type="InterPro" id="IPR011048">
    <property type="entry name" value="Haem_d1_sf"/>
</dbReference>
<dbReference type="InterPro" id="IPR013783">
    <property type="entry name" value="Ig-like_fold"/>
</dbReference>
<organism evidence="3 4">
    <name type="scientific">Tetrahymena thermophila (strain SB210)</name>
    <dbReference type="NCBI Taxonomy" id="312017"/>
    <lineage>
        <taxon>Eukaryota</taxon>
        <taxon>Sar</taxon>
        <taxon>Alveolata</taxon>
        <taxon>Ciliophora</taxon>
        <taxon>Intramacronucleata</taxon>
        <taxon>Oligohymenophorea</taxon>
        <taxon>Hymenostomatida</taxon>
        <taxon>Tetrahymenina</taxon>
        <taxon>Tetrahymenidae</taxon>
        <taxon>Tetrahymena</taxon>
    </lineage>
</organism>
<dbReference type="GeneID" id="7846676"/>
<dbReference type="OrthoDB" id="327717at2759"/>
<dbReference type="PANTHER" id="PTHR47197:SF3">
    <property type="entry name" value="DIHYDRO-HEME D1 DEHYDROGENASE"/>
    <property type="match status" value="1"/>
</dbReference>
<evidence type="ECO:0000313" key="3">
    <source>
        <dbReference type="EMBL" id="EAR84918.2"/>
    </source>
</evidence>